<evidence type="ECO:0000256" key="3">
    <source>
        <dbReference type="SAM" id="MobiDB-lite"/>
    </source>
</evidence>
<evidence type="ECO:0000313" key="7">
    <source>
        <dbReference type="Proteomes" id="UP000194236"/>
    </source>
</evidence>
<dbReference type="GO" id="GO:0005925">
    <property type="term" value="C:focal adhesion"/>
    <property type="evidence" value="ECO:0007669"/>
    <property type="project" value="TreeGrafter"/>
</dbReference>
<dbReference type="PRINTS" id="PR00401">
    <property type="entry name" value="SH2DOMAIN"/>
</dbReference>
<evidence type="ECO:0000313" key="6">
    <source>
        <dbReference type="EMBL" id="OTF69381.1"/>
    </source>
</evidence>
<dbReference type="InterPro" id="IPR011993">
    <property type="entry name" value="PH-like_dom_sf"/>
</dbReference>
<proteinExistence type="predicted"/>
<feature type="region of interest" description="Disordered" evidence="3">
    <location>
        <begin position="391"/>
        <end position="427"/>
    </location>
</feature>
<dbReference type="InterPro" id="IPR036860">
    <property type="entry name" value="SH2_dom_sf"/>
</dbReference>
<dbReference type="AlphaFoldDB" id="A0A1Y3ALQ3"/>
<keyword evidence="1 2" id="KW-0727">SH2 domain</keyword>
<evidence type="ECO:0000256" key="2">
    <source>
        <dbReference type="PROSITE-ProRule" id="PRU00191"/>
    </source>
</evidence>
<dbReference type="EMBL" id="MUJZ01070851">
    <property type="protein sequence ID" value="OTF69381.1"/>
    <property type="molecule type" value="Genomic_DNA"/>
</dbReference>
<reference evidence="6 7" key="1">
    <citation type="submission" date="2017-03" db="EMBL/GenBank/DDBJ databases">
        <title>Genome Survey of Euroglyphus maynei.</title>
        <authorList>
            <person name="Arlian L.G."/>
            <person name="Morgan M.S."/>
            <person name="Rider S.D."/>
        </authorList>
    </citation>
    <scope>NUCLEOTIDE SEQUENCE [LARGE SCALE GENOMIC DNA]</scope>
    <source>
        <strain evidence="6">Arlian Lab</strain>
        <tissue evidence="6">Whole body</tissue>
    </source>
</reference>
<feature type="non-terminal residue" evidence="6">
    <location>
        <position position="1"/>
    </location>
</feature>
<dbReference type="SMART" id="SM00252">
    <property type="entry name" value="SH2"/>
    <property type="match status" value="1"/>
</dbReference>
<dbReference type="InterPro" id="IPR014020">
    <property type="entry name" value="Tensin_C2-dom"/>
</dbReference>
<dbReference type="SUPFAM" id="SSF50729">
    <property type="entry name" value="PH domain-like"/>
    <property type="match status" value="1"/>
</dbReference>
<dbReference type="SUPFAM" id="SSF49562">
    <property type="entry name" value="C2 domain (Calcium/lipid-binding domain, CaLB)"/>
    <property type="match status" value="1"/>
</dbReference>
<gene>
    <name evidence="6" type="ORF">BLA29_002516</name>
</gene>
<dbReference type="SUPFAM" id="SSF52799">
    <property type="entry name" value="(Phosphotyrosine protein) phosphatases II"/>
    <property type="match status" value="1"/>
</dbReference>
<feature type="compositionally biased region" description="Basic residues" evidence="3">
    <location>
        <begin position="412"/>
        <end position="424"/>
    </location>
</feature>
<feature type="domain" description="C2 tensin-type" evidence="5">
    <location>
        <begin position="110"/>
        <end position="239"/>
    </location>
</feature>
<feature type="domain" description="SH2" evidence="4">
    <location>
        <begin position="587"/>
        <end position="688"/>
    </location>
</feature>
<dbReference type="Pfam" id="PF00017">
    <property type="entry name" value="SH2"/>
    <property type="match status" value="1"/>
</dbReference>
<dbReference type="Gene3D" id="3.90.190.10">
    <property type="entry name" value="Protein tyrosine phosphatase superfamily"/>
    <property type="match status" value="1"/>
</dbReference>
<feature type="compositionally biased region" description="Low complexity" evidence="3">
    <location>
        <begin position="394"/>
        <end position="406"/>
    </location>
</feature>
<dbReference type="Pfam" id="PF10409">
    <property type="entry name" value="PTEN_C2"/>
    <property type="match status" value="1"/>
</dbReference>
<dbReference type="Proteomes" id="UP000194236">
    <property type="component" value="Unassembled WGS sequence"/>
</dbReference>
<comment type="caution">
    <text evidence="6">The sequence shown here is derived from an EMBL/GenBank/DDBJ whole genome shotgun (WGS) entry which is preliminary data.</text>
</comment>
<dbReference type="SUPFAM" id="SSF55550">
    <property type="entry name" value="SH2 domain"/>
    <property type="match status" value="1"/>
</dbReference>
<dbReference type="SMART" id="SM01326">
    <property type="entry name" value="PTEN_C2"/>
    <property type="match status" value="1"/>
</dbReference>
<keyword evidence="7" id="KW-1185">Reference proteome</keyword>
<dbReference type="OrthoDB" id="6273691at2759"/>
<dbReference type="InterPro" id="IPR051484">
    <property type="entry name" value="Tensin_PTEN_phosphatase"/>
</dbReference>
<sequence length="779" mass="89965">LEFGWPERRAPSLERLCSLCKSLDTWLTNNDHNLAIIYSKRDLSRASLSIAVFLQYINICLGNDSNMTMFDFESMYNYYHYNLEAYLQPSQRKYLNYFKSLLNGDSRINVQKFQLNQVIIHRVPNFDGCGRCRPFIKIYQGWKLCYSSSVVDIDNEFLNRWNYIVFDIQPPLKLRGEILIKCFHKITVPQSKTEMFSFQFHTGTLTTDTVTFNKADLDCALYDRRLPDDIQVELVFNNDRSIESGQLSYQIDDDSQIVRCNSYENFFTTQITAITAEETAAVEDKCAPPLEYTKGPLDGSLYATVLKKPMTNFERMTNQQQQAKIEDEFVLDELINEIFTEIQSFPDVRTNFETKTMTSKEESNYDFLTKNDQKHLNEINDFGKENIDPITSEQQQQQQQQQQQDQEWLKRQQQKLRTIRRNRPKQAVEQQLIAELKTTIKQSPMVDQHRRSTPPEVPARTSSRNIFFGLSDETDDDDYGIIHKIQNGSNNQSINEHSIIHEIERDKSKNQYKNSLAELPTSSAQFLAGLKISDSDSSQHQQQQLQHLRSSTPAFPVRQKNRKLLKQTMDDGQHNMPMFIQDTSSYWYKPTISREEAVRYLQDRPPGSFIIRDSNSFPNAFGLAVRVAREDARPDSIDPVRHFLIESTNKGVQIKGCLEEPVFSSLAALVYQHSITKISLPIRLNIPSSNDLEMDMSNYGGSLYSDTILLKQFYENGAACNVLYLINEDVESLTGNAAIKKVIDTIMWMKSNDAKKIQPAIIHFKASSKGITLTDNSHR</sequence>
<dbReference type="PROSITE" id="PS50001">
    <property type="entry name" value="SH2"/>
    <property type="match status" value="1"/>
</dbReference>
<dbReference type="PANTHER" id="PTHR45734">
    <property type="entry name" value="TENSIN"/>
    <property type="match status" value="1"/>
</dbReference>
<dbReference type="InterPro" id="IPR029021">
    <property type="entry name" value="Prot-tyrosine_phosphatase-like"/>
</dbReference>
<evidence type="ECO:0000259" key="4">
    <source>
        <dbReference type="PROSITE" id="PS50001"/>
    </source>
</evidence>
<protein>
    <submittedName>
        <fullName evidence="6">Tensin-like protein</fullName>
    </submittedName>
</protein>
<name>A0A1Y3ALQ3_EURMA</name>
<evidence type="ECO:0000256" key="1">
    <source>
        <dbReference type="ARBA" id="ARBA00022999"/>
    </source>
</evidence>
<dbReference type="Gene3D" id="2.30.29.30">
    <property type="entry name" value="Pleckstrin-homology domain (PH domain)/Phosphotyrosine-binding domain (PTB)"/>
    <property type="match status" value="1"/>
</dbReference>
<dbReference type="PANTHER" id="PTHR45734:SF10">
    <property type="entry name" value="BLISTERY, ISOFORM A"/>
    <property type="match status" value="1"/>
</dbReference>
<dbReference type="Gene3D" id="3.30.505.10">
    <property type="entry name" value="SH2 domain"/>
    <property type="match status" value="1"/>
</dbReference>
<accession>A0A1Y3ALQ3</accession>
<dbReference type="InterPro" id="IPR000980">
    <property type="entry name" value="SH2"/>
</dbReference>
<dbReference type="Gene3D" id="2.60.40.1110">
    <property type="match status" value="1"/>
</dbReference>
<organism evidence="6 7">
    <name type="scientific">Euroglyphus maynei</name>
    <name type="common">Mayne's house dust mite</name>
    <dbReference type="NCBI Taxonomy" id="6958"/>
    <lineage>
        <taxon>Eukaryota</taxon>
        <taxon>Metazoa</taxon>
        <taxon>Ecdysozoa</taxon>
        <taxon>Arthropoda</taxon>
        <taxon>Chelicerata</taxon>
        <taxon>Arachnida</taxon>
        <taxon>Acari</taxon>
        <taxon>Acariformes</taxon>
        <taxon>Sarcoptiformes</taxon>
        <taxon>Astigmata</taxon>
        <taxon>Psoroptidia</taxon>
        <taxon>Analgoidea</taxon>
        <taxon>Pyroglyphidae</taxon>
        <taxon>Pyroglyphinae</taxon>
        <taxon>Euroglyphus</taxon>
    </lineage>
</organism>
<dbReference type="InterPro" id="IPR035892">
    <property type="entry name" value="C2_domain_sf"/>
</dbReference>
<dbReference type="PROSITE" id="PS51182">
    <property type="entry name" value="C2_TENSIN"/>
    <property type="match status" value="1"/>
</dbReference>
<evidence type="ECO:0000259" key="5">
    <source>
        <dbReference type="PROSITE" id="PS51182"/>
    </source>
</evidence>